<dbReference type="GO" id="GO:0016787">
    <property type="term" value="F:hydrolase activity"/>
    <property type="evidence" value="ECO:0007669"/>
    <property type="project" value="UniProtKB-KW"/>
</dbReference>
<keyword evidence="1" id="KW-0378">Hydrolase</keyword>
<organism evidence="1 2">
    <name type="scientific">Gottfriedia solisilvae</name>
    <dbReference type="NCBI Taxonomy" id="1516104"/>
    <lineage>
        <taxon>Bacteria</taxon>
        <taxon>Bacillati</taxon>
        <taxon>Bacillota</taxon>
        <taxon>Bacilli</taxon>
        <taxon>Bacillales</taxon>
        <taxon>Bacillaceae</taxon>
        <taxon>Gottfriedia</taxon>
    </lineage>
</organism>
<proteinExistence type="predicted"/>
<dbReference type="AlphaFoldDB" id="A0A8J3AS64"/>
<evidence type="ECO:0000313" key="2">
    <source>
        <dbReference type="Proteomes" id="UP000626244"/>
    </source>
</evidence>
<sequence>MFLSIDYLINGNPRQQKAYHTLSRLNIMEDLREFNPILCGTIPIGIDIKDSDLDIIIEVRDFQYFENMIRNLYGLKYNFKISHSIIRDIPVITVNFNFEEFEIEIFGQATPVQKQNAYIHMVIEHLIMEQFPNIRSEVIHLKEQGYKTEPAFCKILGLEGDPYDSLIEYGKKMFNVK</sequence>
<dbReference type="OrthoDB" id="6402248at2"/>
<keyword evidence="2" id="KW-1185">Reference proteome</keyword>
<dbReference type="EMBL" id="BMHB01000001">
    <property type="protein sequence ID" value="GGI15228.1"/>
    <property type="molecule type" value="Genomic_DNA"/>
</dbReference>
<protein>
    <submittedName>
        <fullName evidence="1">Alpha/beta hydrolase</fullName>
    </submittedName>
</protein>
<evidence type="ECO:0000313" key="1">
    <source>
        <dbReference type="EMBL" id="GGI15228.1"/>
    </source>
</evidence>
<name>A0A8J3AS64_9BACI</name>
<dbReference type="RefSeq" id="WP_087999852.1">
    <property type="nucleotide sequence ID" value="NZ_BMHB01000001.1"/>
</dbReference>
<dbReference type="Pfam" id="PF14091">
    <property type="entry name" value="DUF4269"/>
    <property type="match status" value="1"/>
</dbReference>
<gene>
    <name evidence="1" type="ORF">GCM10007380_26920</name>
</gene>
<reference evidence="2" key="1">
    <citation type="journal article" date="2019" name="Int. J. Syst. Evol. Microbiol.">
        <title>The Global Catalogue of Microorganisms (GCM) 10K type strain sequencing project: providing services to taxonomists for standard genome sequencing and annotation.</title>
        <authorList>
            <consortium name="The Broad Institute Genomics Platform"/>
            <consortium name="The Broad Institute Genome Sequencing Center for Infectious Disease"/>
            <person name="Wu L."/>
            <person name="Ma J."/>
        </authorList>
    </citation>
    <scope>NUCLEOTIDE SEQUENCE [LARGE SCALE GENOMIC DNA]</scope>
    <source>
        <strain evidence="2">CGMCC 1.14993</strain>
    </source>
</reference>
<dbReference type="Proteomes" id="UP000626244">
    <property type="component" value="Unassembled WGS sequence"/>
</dbReference>
<accession>A0A8J3AS64</accession>
<comment type="caution">
    <text evidence="1">The sequence shown here is derived from an EMBL/GenBank/DDBJ whole genome shotgun (WGS) entry which is preliminary data.</text>
</comment>
<dbReference type="InterPro" id="IPR025365">
    <property type="entry name" value="DUF4269"/>
</dbReference>